<gene>
    <name evidence="4" type="ORF">OTU49_011988</name>
</gene>
<evidence type="ECO:0000259" key="3">
    <source>
        <dbReference type="Pfam" id="PF00535"/>
    </source>
</evidence>
<dbReference type="EMBL" id="JARKIK010000092">
    <property type="protein sequence ID" value="KAK8722998.1"/>
    <property type="molecule type" value="Genomic_DNA"/>
</dbReference>
<evidence type="ECO:0000256" key="1">
    <source>
        <dbReference type="ARBA" id="ARBA00023157"/>
    </source>
</evidence>
<accession>A0AAW0W045</accession>
<dbReference type="AlphaFoldDB" id="A0AAW0W045"/>
<dbReference type="InterPro" id="IPR001173">
    <property type="entry name" value="Glyco_trans_2-like"/>
</dbReference>
<name>A0AAW0W045_CHEQU</name>
<dbReference type="InterPro" id="IPR029044">
    <property type="entry name" value="Nucleotide-diphossugar_trans"/>
</dbReference>
<feature type="non-terminal residue" evidence="4">
    <location>
        <position position="207"/>
    </location>
</feature>
<keyword evidence="5" id="KW-1185">Reference proteome</keyword>
<sequence length="207" mass="23474">MFRASRLRVHTCKIVLVTSLVWFVMDVAVIMYYSDCTTGSGWGCGRAEAVSIRDSHADHHKGRAIRNHHSDNEDVDLTGWHLDYPPGELKRWVSKPTVPEQPGLPGEMGKPVRTPPEQEAVMKEKFKLNQFNLLASDSISLNRSLPDVRLEGCKTKMYPPLMPTTSIVIVFHNEAWSTLLRTVWSIIQRSPRALLQEILLVDDASER</sequence>
<reference evidence="4 5" key="1">
    <citation type="journal article" date="2024" name="BMC Genomics">
        <title>Genome assembly of redclaw crayfish (Cherax quadricarinatus) provides insights into its immune adaptation and hypoxia tolerance.</title>
        <authorList>
            <person name="Liu Z."/>
            <person name="Zheng J."/>
            <person name="Li H."/>
            <person name="Fang K."/>
            <person name="Wang S."/>
            <person name="He J."/>
            <person name="Zhou D."/>
            <person name="Weng S."/>
            <person name="Chi M."/>
            <person name="Gu Z."/>
            <person name="He J."/>
            <person name="Li F."/>
            <person name="Wang M."/>
        </authorList>
    </citation>
    <scope>NUCLEOTIDE SEQUENCE [LARGE SCALE GENOMIC DNA]</scope>
    <source>
        <strain evidence="4">ZL_2023a</strain>
    </source>
</reference>
<dbReference type="Gene3D" id="3.90.550.10">
    <property type="entry name" value="Spore Coat Polysaccharide Biosynthesis Protein SpsA, Chain A"/>
    <property type="match status" value="1"/>
</dbReference>
<evidence type="ECO:0000256" key="2">
    <source>
        <dbReference type="SAM" id="Phobius"/>
    </source>
</evidence>
<proteinExistence type="predicted"/>
<dbReference type="Proteomes" id="UP001445076">
    <property type="component" value="Unassembled WGS sequence"/>
</dbReference>
<dbReference type="GO" id="GO:0006493">
    <property type="term" value="P:protein O-linked glycosylation"/>
    <property type="evidence" value="ECO:0007669"/>
    <property type="project" value="TreeGrafter"/>
</dbReference>
<evidence type="ECO:0000313" key="5">
    <source>
        <dbReference type="Proteomes" id="UP001445076"/>
    </source>
</evidence>
<dbReference type="GO" id="GO:0004653">
    <property type="term" value="F:polypeptide N-acetylgalactosaminyltransferase activity"/>
    <property type="evidence" value="ECO:0007669"/>
    <property type="project" value="TreeGrafter"/>
</dbReference>
<protein>
    <recommendedName>
        <fullName evidence="3">Glycosyltransferase 2-like domain-containing protein</fullName>
    </recommendedName>
</protein>
<evidence type="ECO:0000313" key="4">
    <source>
        <dbReference type="EMBL" id="KAK8722998.1"/>
    </source>
</evidence>
<keyword evidence="1" id="KW-1015">Disulfide bond</keyword>
<dbReference type="GO" id="GO:0005794">
    <property type="term" value="C:Golgi apparatus"/>
    <property type="evidence" value="ECO:0007669"/>
    <property type="project" value="TreeGrafter"/>
</dbReference>
<dbReference type="PANTHER" id="PTHR11675">
    <property type="entry name" value="N-ACETYLGALACTOSAMINYLTRANSFERASE"/>
    <property type="match status" value="1"/>
</dbReference>
<keyword evidence="2" id="KW-0472">Membrane</keyword>
<keyword evidence="2" id="KW-1133">Transmembrane helix</keyword>
<dbReference type="Pfam" id="PF00535">
    <property type="entry name" value="Glycos_transf_2"/>
    <property type="match status" value="1"/>
</dbReference>
<feature type="domain" description="Glycosyltransferase 2-like" evidence="3">
    <location>
        <begin position="166"/>
        <end position="205"/>
    </location>
</feature>
<organism evidence="4 5">
    <name type="scientific">Cherax quadricarinatus</name>
    <name type="common">Australian red claw crayfish</name>
    <dbReference type="NCBI Taxonomy" id="27406"/>
    <lineage>
        <taxon>Eukaryota</taxon>
        <taxon>Metazoa</taxon>
        <taxon>Ecdysozoa</taxon>
        <taxon>Arthropoda</taxon>
        <taxon>Crustacea</taxon>
        <taxon>Multicrustacea</taxon>
        <taxon>Malacostraca</taxon>
        <taxon>Eumalacostraca</taxon>
        <taxon>Eucarida</taxon>
        <taxon>Decapoda</taxon>
        <taxon>Pleocyemata</taxon>
        <taxon>Astacidea</taxon>
        <taxon>Parastacoidea</taxon>
        <taxon>Parastacidae</taxon>
        <taxon>Cherax</taxon>
    </lineage>
</organism>
<feature type="transmembrane region" description="Helical" evidence="2">
    <location>
        <begin position="12"/>
        <end position="33"/>
    </location>
</feature>
<dbReference type="SUPFAM" id="SSF53448">
    <property type="entry name" value="Nucleotide-diphospho-sugar transferases"/>
    <property type="match status" value="1"/>
</dbReference>
<dbReference type="PANTHER" id="PTHR11675:SF101">
    <property type="entry name" value="POLYPEPTIDE N-ACETYLGALACTOSAMINYLTRANSFERASE 5"/>
    <property type="match status" value="1"/>
</dbReference>
<comment type="caution">
    <text evidence="4">The sequence shown here is derived from an EMBL/GenBank/DDBJ whole genome shotgun (WGS) entry which is preliminary data.</text>
</comment>
<keyword evidence="2" id="KW-0812">Transmembrane</keyword>